<gene>
    <name evidence="1" type="ORF">QWI16_01910</name>
</gene>
<reference evidence="1" key="1">
    <citation type="submission" date="2023-07" db="EMBL/GenBank/DDBJ databases">
        <title>Gilvimarinus algae sp. nov., isolated from the surface of Kelp.</title>
        <authorList>
            <person name="Sun Y.Y."/>
            <person name="Gong Y."/>
            <person name="Du Z.J."/>
        </authorList>
    </citation>
    <scope>NUCLEOTIDE SEQUENCE</scope>
    <source>
        <strain evidence="1">SDUM040014</strain>
    </source>
</reference>
<keyword evidence="1" id="KW-0489">Methyltransferase</keyword>
<sequence length="207" mass="22952">MENFESQVAFWDRVSSLAGEKKRGFSAREVLAAAEPFLLPSKKVLDVGCGQGGISKAMARHVHSVRAIDISSGMIAVAKSDNEGAPISNISFEVGSVFSLSDNENDWNMITSFNVLPYIINLERMLCRLSNMLPPGGLFLISSACLGERMSLLRMLVVTLSKLEIMPKLHQFKSRNLVNLLNDAGFEILEIKKISRLPEYFIACKKR</sequence>
<evidence type="ECO:0000313" key="1">
    <source>
        <dbReference type="EMBL" id="MDO3380909.1"/>
    </source>
</evidence>
<dbReference type="EMBL" id="JAULRT010000032">
    <property type="protein sequence ID" value="MDO3380909.1"/>
    <property type="molecule type" value="Genomic_DNA"/>
</dbReference>
<dbReference type="Pfam" id="PF13489">
    <property type="entry name" value="Methyltransf_23"/>
    <property type="match status" value="1"/>
</dbReference>
<accession>A0ABT8T9W0</accession>
<organism evidence="1 2">
    <name type="scientific">Gilvimarinus algae</name>
    <dbReference type="NCBI Taxonomy" id="3058037"/>
    <lineage>
        <taxon>Bacteria</taxon>
        <taxon>Pseudomonadati</taxon>
        <taxon>Pseudomonadota</taxon>
        <taxon>Gammaproteobacteria</taxon>
        <taxon>Cellvibrionales</taxon>
        <taxon>Cellvibrionaceae</taxon>
        <taxon>Gilvimarinus</taxon>
    </lineage>
</organism>
<dbReference type="GO" id="GO:0008168">
    <property type="term" value="F:methyltransferase activity"/>
    <property type="evidence" value="ECO:0007669"/>
    <property type="project" value="UniProtKB-KW"/>
</dbReference>
<dbReference type="PANTHER" id="PTHR43861">
    <property type="entry name" value="TRANS-ACONITATE 2-METHYLTRANSFERASE-RELATED"/>
    <property type="match status" value="1"/>
</dbReference>
<dbReference type="EC" id="2.1.1.-" evidence="1"/>
<dbReference type="SUPFAM" id="SSF53335">
    <property type="entry name" value="S-adenosyl-L-methionine-dependent methyltransferases"/>
    <property type="match status" value="1"/>
</dbReference>
<name>A0ABT8T9W0_9GAMM</name>
<dbReference type="GO" id="GO:0032259">
    <property type="term" value="P:methylation"/>
    <property type="evidence" value="ECO:0007669"/>
    <property type="project" value="UniProtKB-KW"/>
</dbReference>
<keyword evidence="2" id="KW-1185">Reference proteome</keyword>
<comment type="caution">
    <text evidence="1">The sequence shown here is derived from an EMBL/GenBank/DDBJ whole genome shotgun (WGS) entry which is preliminary data.</text>
</comment>
<dbReference type="Proteomes" id="UP001168380">
    <property type="component" value="Unassembled WGS sequence"/>
</dbReference>
<dbReference type="RefSeq" id="WP_302711032.1">
    <property type="nucleotide sequence ID" value="NZ_JAULRT010000032.1"/>
</dbReference>
<dbReference type="InterPro" id="IPR029063">
    <property type="entry name" value="SAM-dependent_MTases_sf"/>
</dbReference>
<proteinExistence type="predicted"/>
<evidence type="ECO:0000313" key="2">
    <source>
        <dbReference type="Proteomes" id="UP001168380"/>
    </source>
</evidence>
<dbReference type="PANTHER" id="PTHR43861:SF1">
    <property type="entry name" value="TRANS-ACONITATE 2-METHYLTRANSFERASE"/>
    <property type="match status" value="1"/>
</dbReference>
<dbReference type="CDD" id="cd02440">
    <property type="entry name" value="AdoMet_MTases"/>
    <property type="match status" value="1"/>
</dbReference>
<protein>
    <submittedName>
        <fullName evidence="1">Class I SAM-dependent methyltransferase</fullName>
        <ecNumber evidence="1">2.1.1.-</ecNumber>
    </submittedName>
</protein>
<dbReference type="Gene3D" id="3.40.50.150">
    <property type="entry name" value="Vaccinia Virus protein VP39"/>
    <property type="match status" value="1"/>
</dbReference>
<keyword evidence="1" id="KW-0808">Transferase</keyword>